<sequence>MSSAMRSPAALTAGRKCFAYPLFLFVWGFLKSGFGSFTRITRLPTCRPSSSETMNVQVPVIVFDILHWCTCYLLAWLSHESSQILEVHPRVFYVDQNTMEPIPCLLGRQVRPVNGLIGKAFKYYE</sequence>
<evidence type="ECO:0000313" key="1">
    <source>
        <dbReference type="EMBL" id="KAF2145205.1"/>
    </source>
</evidence>
<reference evidence="1" key="1">
    <citation type="journal article" date="2020" name="Stud. Mycol.">
        <title>101 Dothideomycetes genomes: a test case for predicting lifestyles and emergence of pathogens.</title>
        <authorList>
            <person name="Haridas S."/>
            <person name="Albert R."/>
            <person name="Binder M."/>
            <person name="Bloem J."/>
            <person name="Labutti K."/>
            <person name="Salamov A."/>
            <person name="Andreopoulos B."/>
            <person name="Baker S."/>
            <person name="Barry K."/>
            <person name="Bills G."/>
            <person name="Bluhm B."/>
            <person name="Cannon C."/>
            <person name="Castanera R."/>
            <person name="Culley D."/>
            <person name="Daum C."/>
            <person name="Ezra D."/>
            <person name="Gonzalez J."/>
            <person name="Henrissat B."/>
            <person name="Kuo A."/>
            <person name="Liang C."/>
            <person name="Lipzen A."/>
            <person name="Lutzoni F."/>
            <person name="Magnuson J."/>
            <person name="Mondo S."/>
            <person name="Nolan M."/>
            <person name="Ohm R."/>
            <person name="Pangilinan J."/>
            <person name="Park H.-J."/>
            <person name="Ramirez L."/>
            <person name="Alfaro M."/>
            <person name="Sun H."/>
            <person name="Tritt A."/>
            <person name="Yoshinaga Y."/>
            <person name="Zwiers L.-H."/>
            <person name="Turgeon B."/>
            <person name="Goodwin S."/>
            <person name="Spatafora J."/>
            <person name="Crous P."/>
            <person name="Grigoriev I."/>
        </authorList>
    </citation>
    <scope>NUCLEOTIDE SEQUENCE</scope>
    <source>
        <strain evidence="1">CBS 121167</strain>
    </source>
</reference>
<dbReference type="GeneID" id="54292829"/>
<name>A0A6A6BPK1_9PEZI</name>
<organism evidence="1 2">
    <name type="scientific">Aplosporella prunicola CBS 121167</name>
    <dbReference type="NCBI Taxonomy" id="1176127"/>
    <lineage>
        <taxon>Eukaryota</taxon>
        <taxon>Fungi</taxon>
        <taxon>Dikarya</taxon>
        <taxon>Ascomycota</taxon>
        <taxon>Pezizomycotina</taxon>
        <taxon>Dothideomycetes</taxon>
        <taxon>Dothideomycetes incertae sedis</taxon>
        <taxon>Botryosphaeriales</taxon>
        <taxon>Aplosporellaceae</taxon>
        <taxon>Aplosporella</taxon>
    </lineage>
</organism>
<gene>
    <name evidence="1" type="ORF">K452DRAFT_136311</name>
</gene>
<evidence type="ECO:0000313" key="2">
    <source>
        <dbReference type="Proteomes" id="UP000799438"/>
    </source>
</evidence>
<dbReference type="Proteomes" id="UP000799438">
    <property type="component" value="Unassembled WGS sequence"/>
</dbReference>
<dbReference type="AlphaFoldDB" id="A0A6A6BPK1"/>
<proteinExistence type="predicted"/>
<dbReference type="RefSeq" id="XP_033400917.1">
    <property type="nucleotide sequence ID" value="XM_033535335.1"/>
</dbReference>
<accession>A0A6A6BPK1</accession>
<protein>
    <submittedName>
        <fullName evidence="1">Uncharacterized protein</fullName>
    </submittedName>
</protein>
<keyword evidence="2" id="KW-1185">Reference proteome</keyword>
<dbReference type="EMBL" id="ML995478">
    <property type="protein sequence ID" value="KAF2145205.1"/>
    <property type="molecule type" value="Genomic_DNA"/>
</dbReference>